<dbReference type="InterPro" id="IPR036365">
    <property type="entry name" value="PGBD-like_sf"/>
</dbReference>
<evidence type="ECO:0000259" key="7">
    <source>
        <dbReference type="SMART" id="SM00644"/>
    </source>
</evidence>
<dbReference type="PANTHER" id="PTHR30417:SF1">
    <property type="entry name" value="N-ACETYLMURAMOYL-L-ALANINE AMIDASE AMID"/>
    <property type="match status" value="1"/>
</dbReference>
<keyword evidence="9" id="KW-1185">Reference proteome</keyword>
<accession>A0ABV2D7P5</accession>
<name>A0ABV2D7P5_9HYPH</name>
<dbReference type="SUPFAM" id="SSF55846">
    <property type="entry name" value="N-acetylmuramoyl-L-alanine amidase-like"/>
    <property type="match status" value="1"/>
</dbReference>
<dbReference type="InterPro" id="IPR036505">
    <property type="entry name" value="Amidase/PGRP_sf"/>
</dbReference>
<dbReference type="EC" id="3.5.1.28" evidence="3"/>
<dbReference type="InterPro" id="IPR002502">
    <property type="entry name" value="Amidase_domain"/>
</dbReference>
<comment type="caution">
    <text evidence="8">The sequence shown here is derived from an EMBL/GenBank/DDBJ whole genome shotgun (WGS) entry which is preliminary data.</text>
</comment>
<dbReference type="InterPro" id="IPR051206">
    <property type="entry name" value="NAMLAA_amidase_2"/>
</dbReference>
<evidence type="ECO:0000256" key="3">
    <source>
        <dbReference type="ARBA" id="ARBA00011901"/>
    </source>
</evidence>
<evidence type="ECO:0000256" key="6">
    <source>
        <dbReference type="SAM" id="MobiDB-lite"/>
    </source>
</evidence>
<feature type="region of interest" description="Disordered" evidence="6">
    <location>
        <begin position="1"/>
        <end position="27"/>
    </location>
</feature>
<evidence type="ECO:0000313" key="9">
    <source>
        <dbReference type="Proteomes" id="UP001548832"/>
    </source>
</evidence>
<evidence type="ECO:0000256" key="1">
    <source>
        <dbReference type="ARBA" id="ARBA00001561"/>
    </source>
</evidence>
<gene>
    <name evidence="8" type="ORF">ABVQ20_03545</name>
</gene>
<dbReference type="Gene3D" id="3.40.80.10">
    <property type="entry name" value="Peptidoglycan recognition protein-like"/>
    <property type="match status" value="1"/>
</dbReference>
<comment type="similarity">
    <text evidence="2">Belongs to the N-acetylmuramoyl-L-alanine amidase 2 family.</text>
</comment>
<evidence type="ECO:0000256" key="2">
    <source>
        <dbReference type="ARBA" id="ARBA00007553"/>
    </source>
</evidence>
<dbReference type="Pfam" id="PF01471">
    <property type="entry name" value="PG_binding_1"/>
    <property type="match status" value="1"/>
</dbReference>
<evidence type="ECO:0000256" key="5">
    <source>
        <dbReference type="ARBA" id="ARBA00023316"/>
    </source>
</evidence>
<dbReference type="Proteomes" id="UP001548832">
    <property type="component" value="Unassembled WGS sequence"/>
</dbReference>
<evidence type="ECO:0000313" key="8">
    <source>
        <dbReference type="EMBL" id="MET2826045.1"/>
    </source>
</evidence>
<dbReference type="EMBL" id="JBEWSZ010000001">
    <property type="protein sequence ID" value="MET2826045.1"/>
    <property type="molecule type" value="Genomic_DNA"/>
</dbReference>
<dbReference type="Gene3D" id="1.10.101.10">
    <property type="entry name" value="PGBD-like superfamily/PGBD"/>
    <property type="match status" value="1"/>
</dbReference>
<keyword evidence="5" id="KW-0961">Cell wall biogenesis/degradation</keyword>
<dbReference type="SUPFAM" id="SSF47090">
    <property type="entry name" value="PGBD-like"/>
    <property type="match status" value="1"/>
</dbReference>
<protein>
    <recommendedName>
        <fullName evidence="3">N-acetylmuramoyl-L-alanine amidase</fullName>
        <ecNumber evidence="3">3.5.1.28</ecNumber>
    </recommendedName>
</protein>
<organism evidence="8 9">
    <name type="scientific">Mesorhizobium shangrilense</name>
    <dbReference type="NCBI Taxonomy" id="460060"/>
    <lineage>
        <taxon>Bacteria</taxon>
        <taxon>Pseudomonadati</taxon>
        <taxon>Pseudomonadota</taxon>
        <taxon>Alphaproteobacteria</taxon>
        <taxon>Hyphomicrobiales</taxon>
        <taxon>Phyllobacteriaceae</taxon>
        <taxon>Mesorhizobium</taxon>
    </lineage>
</organism>
<dbReference type="GO" id="GO:0008745">
    <property type="term" value="F:N-acetylmuramoyl-L-alanine amidase activity"/>
    <property type="evidence" value="ECO:0007669"/>
    <property type="project" value="UniProtKB-EC"/>
</dbReference>
<evidence type="ECO:0000256" key="4">
    <source>
        <dbReference type="ARBA" id="ARBA00022801"/>
    </source>
</evidence>
<dbReference type="CDD" id="cd06583">
    <property type="entry name" value="PGRP"/>
    <property type="match status" value="1"/>
</dbReference>
<dbReference type="PANTHER" id="PTHR30417">
    <property type="entry name" value="N-ACETYLMURAMOYL-L-ALANINE AMIDASE AMID"/>
    <property type="match status" value="1"/>
</dbReference>
<reference evidence="8 9" key="1">
    <citation type="submission" date="2024-06" db="EMBL/GenBank/DDBJ databases">
        <authorList>
            <person name="Kim D.-U."/>
        </authorList>
    </citation>
    <scope>NUCLEOTIDE SEQUENCE [LARGE SCALE GENOMIC DNA]</scope>
    <source>
        <strain evidence="8 9">KACC15460</strain>
    </source>
</reference>
<keyword evidence="4 8" id="KW-0378">Hydrolase</keyword>
<dbReference type="SMART" id="SM00644">
    <property type="entry name" value="Ami_2"/>
    <property type="match status" value="1"/>
</dbReference>
<feature type="domain" description="N-acetylmuramoyl-L-alanine amidase" evidence="7">
    <location>
        <begin position="16"/>
        <end position="153"/>
    </location>
</feature>
<comment type="catalytic activity">
    <reaction evidence="1">
        <text>Hydrolyzes the link between N-acetylmuramoyl residues and L-amino acid residues in certain cell-wall glycopeptides.</text>
        <dbReference type="EC" id="3.5.1.28"/>
    </reaction>
</comment>
<sequence length="255" mass="27653">MSGFLPDEPNAEVRVSPNFGPRRDTPRPDMIVLHYTGMGTGAGAEAWLCDPASEVSSHYLVHEDGRVVQMVRESDRAWHAGKSSWFGRTDINSCSVGIEIVNPGHSLGYPGFPKRQINAVIGLCLGIVGRHSIPSHRVLAHSDVAPGRKIDPGEKFPWRALFEAGVGHLVPAAPIRRSAVLKAGDAGTDVEALQSMLTLYGYGVEITGGFDRQTEIVVEAFQRHFRPRRVDGVADSSTIRTLQRLLASVTVIAAK</sequence>
<dbReference type="Pfam" id="PF01510">
    <property type="entry name" value="Amidase_2"/>
    <property type="match status" value="1"/>
</dbReference>
<dbReference type="RefSeq" id="WP_354458114.1">
    <property type="nucleotide sequence ID" value="NZ_JBEWSZ010000001.1"/>
</dbReference>
<proteinExistence type="inferred from homology"/>
<dbReference type="InterPro" id="IPR036366">
    <property type="entry name" value="PGBDSf"/>
</dbReference>
<dbReference type="InterPro" id="IPR002477">
    <property type="entry name" value="Peptidoglycan-bd-like"/>
</dbReference>